<dbReference type="Pfam" id="PF09485">
    <property type="entry name" value="CRISPR_Cse2"/>
    <property type="match status" value="1"/>
</dbReference>
<evidence type="ECO:0000313" key="1">
    <source>
        <dbReference type="EMBL" id="RGD62085.1"/>
    </source>
</evidence>
<evidence type="ECO:0000313" key="2">
    <source>
        <dbReference type="Proteomes" id="UP000263377"/>
    </source>
</evidence>
<comment type="caution">
    <text evidence="1">The sequence shown here is derived from an EMBL/GenBank/DDBJ whole genome shotgun (WGS) entry which is preliminary data.</text>
</comment>
<keyword evidence="2" id="KW-1185">Reference proteome</keyword>
<organism evidence="1 2">
    <name type="scientific">Kitasatospora xanthocidica</name>
    <dbReference type="NCBI Taxonomy" id="83382"/>
    <lineage>
        <taxon>Bacteria</taxon>
        <taxon>Bacillati</taxon>
        <taxon>Actinomycetota</taxon>
        <taxon>Actinomycetes</taxon>
        <taxon>Kitasatosporales</taxon>
        <taxon>Streptomycetaceae</taxon>
        <taxon>Kitasatospora</taxon>
    </lineage>
</organism>
<dbReference type="AlphaFoldDB" id="A0A373A3R1"/>
<dbReference type="InterPro" id="IPR038287">
    <property type="entry name" value="Cse2_sf"/>
</dbReference>
<dbReference type="EMBL" id="QVIG01000001">
    <property type="protein sequence ID" value="RGD62085.1"/>
    <property type="molecule type" value="Genomic_DNA"/>
</dbReference>
<dbReference type="CDD" id="cd09731">
    <property type="entry name" value="Cse2_I-E"/>
    <property type="match status" value="1"/>
</dbReference>
<sequence length="185" mass="20683">MTDLTTSPPDAPRTHARRFVDRIDALLRDNGAARRALATGLRPWNGEPQGGMHPYVATWLPDGLHPQRERAYYTVAALMTTTRRAGIGTGISIGDALARASRTVSATTTESSLRRLTTYTTAGPYTHLRGAVRLTDAGGALLDWERLLRELDSWYFTGRRTCTQWQQDYYRTTQPRPTNTTNDSE</sequence>
<reference evidence="1 2" key="1">
    <citation type="submission" date="2018-08" db="EMBL/GenBank/DDBJ databases">
        <title>Diversity &amp; Physiological Properties of Lignin-Decomposing Actinobacteria from Soil.</title>
        <authorList>
            <person name="Roh S.G."/>
            <person name="Kim S.B."/>
        </authorList>
    </citation>
    <scope>NUCLEOTIDE SEQUENCE [LARGE SCALE GENOMIC DNA]</scope>
    <source>
        <strain evidence="1 2">MMS17-GH009</strain>
    </source>
</reference>
<name>A0A373A3R1_9ACTN</name>
<dbReference type="InterPro" id="IPR013382">
    <property type="entry name" value="CRISPR-assoc_prot_Cse2"/>
</dbReference>
<proteinExistence type="predicted"/>
<accession>A0A373A3R1</accession>
<dbReference type="Proteomes" id="UP000263377">
    <property type="component" value="Unassembled WGS sequence"/>
</dbReference>
<protein>
    <submittedName>
        <fullName evidence="1">Type I-E CRISPR-associated protein Cse2/CasB</fullName>
    </submittedName>
</protein>
<gene>
    <name evidence="1" type="primary">casB</name>
    <name evidence="1" type="ORF">DR950_33935</name>
</gene>
<dbReference type="NCBIfam" id="TIGR02548">
    <property type="entry name" value="casB_cse2"/>
    <property type="match status" value="1"/>
</dbReference>
<dbReference type="RefSeq" id="WP_117490328.1">
    <property type="nucleotide sequence ID" value="NZ_QVIG01000001.1"/>
</dbReference>
<dbReference type="Gene3D" id="1.10.520.40">
    <property type="entry name" value="CRISPR-associated protein Cse2"/>
    <property type="match status" value="1"/>
</dbReference>